<name>A0A1G7T6V0_9BACT</name>
<sequence length="38" mass="4486">MINGFMNYYLLSTAKLQKNSETKSHLQKKQSKKKENIL</sequence>
<dbReference type="AlphaFoldDB" id="A0A1G7T6V0"/>
<accession>A0A1G7T6V0</accession>
<gene>
    <name evidence="1" type="ORF">SAMN04487901_102148</name>
</gene>
<organism evidence="1 2">
    <name type="scientific">Prevotella communis</name>
    <dbReference type="NCBI Taxonomy" id="2913614"/>
    <lineage>
        <taxon>Bacteria</taxon>
        <taxon>Pseudomonadati</taxon>
        <taxon>Bacteroidota</taxon>
        <taxon>Bacteroidia</taxon>
        <taxon>Bacteroidales</taxon>
        <taxon>Prevotellaceae</taxon>
        <taxon>Prevotella</taxon>
    </lineage>
</organism>
<proteinExistence type="predicted"/>
<evidence type="ECO:0000313" key="1">
    <source>
        <dbReference type="EMBL" id="SDG30968.1"/>
    </source>
</evidence>
<dbReference type="Proteomes" id="UP000198779">
    <property type="component" value="Unassembled WGS sequence"/>
</dbReference>
<dbReference type="EMBL" id="FNCQ01000002">
    <property type="protein sequence ID" value="SDG30968.1"/>
    <property type="molecule type" value="Genomic_DNA"/>
</dbReference>
<protein>
    <submittedName>
        <fullName evidence="1">Uncharacterized protein</fullName>
    </submittedName>
</protein>
<keyword evidence="2" id="KW-1185">Reference proteome</keyword>
<evidence type="ECO:0000313" key="2">
    <source>
        <dbReference type="Proteomes" id="UP000198779"/>
    </source>
</evidence>
<reference evidence="2" key="1">
    <citation type="submission" date="2016-10" db="EMBL/GenBank/DDBJ databases">
        <authorList>
            <person name="Varghese N."/>
            <person name="Submissions S."/>
        </authorList>
    </citation>
    <scope>NUCLEOTIDE SEQUENCE [LARGE SCALE GENOMIC DNA]</scope>
    <source>
        <strain evidence="2">BP1-148</strain>
    </source>
</reference>